<dbReference type="EMBL" id="JACMSC010000016">
    <property type="protein sequence ID" value="KAG6483321.1"/>
    <property type="molecule type" value="Genomic_DNA"/>
</dbReference>
<evidence type="ECO:0000313" key="3">
    <source>
        <dbReference type="Proteomes" id="UP000734854"/>
    </source>
</evidence>
<dbReference type="AlphaFoldDB" id="A0A8J5FDZ4"/>
<keyword evidence="1" id="KW-0472">Membrane</keyword>
<protein>
    <submittedName>
        <fullName evidence="2">Uncharacterized protein</fullName>
    </submittedName>
</protein>
<sequence>MLSCKIVGSGVSCFWPFTFVKHNRCLMKCLSFLITSVCVGNFIGDHLLLRVAAGTVGIRRKRM</sequence>
<evidence type="ECO:0000313" key="2">
    <source>
        <dbReference type="EMBL" id="KAG6483321.1"/>
    </source>
</evidence>
<accession>A0A8J5FDZ4</accession>
<reference evidence="2 3" key="1">
    <citation type="submission" date="2020-08" db="EMBL/GenBank/DDBJ databases">
        <title>Plant Genome Project.</title>
        <authorList>
            <person name="Zhang R.-G."/>
        </authorList>
    </citation>
    <scope>NUCLEOTIDE SEQUENCE [LARGE SCALE GENOMIC DNA]</scope>
    <source>
        <tissue evidence="2">Rhizome</tissue>
    </source>
</reference>
<keyword evidence="1" id="KW-1133">Transmembrane helix</keyword>
<keyword evidence="3" id="KW-1185">Reference proteome</keyword>
<gene>
    <name evidence="2" type="ORF">ZIOFF_059965</name>
</gene>
<name>A0A8J5FDZ4_ZINOF</name>
<organism evidence="2 3">
    <name type="scientific">Zingiber officinale</name>
    <name type="common">Ginger</name>
    <name type="synonym">Amomum zingiber</name>
    <dbReference type="NCBI Taxonomy" id="94328"/>
    <lineage>
        <taxon>Eukaryota</taxon>
        <taxon>Viridiplantae</taxon>
        <taxon>Streptophyta</taxon>
        <taxon>Embryophyta</taxon>
        <taxon>Tracheophyta</taxon>
        <taxon>Spermatophyta</taxon>
        <taxon>Magnoliopsida</taxon>
        <taxon>Liliopsida</taxon>
        <taxon>Zingiberales</taxon>
        <taxon>Zingiberaceae</taxon>
        <taxon>Zingiber</taxon>
    </lineage>
</organism>
<dbReference type="Proteomes" id="UP000734854">
    <property type="component" value="Unassembled WGS sequence"/>
</dbReference>
<keyword evidence="1" id="KW-0812">Transmembrane</keyword>
<comment type="caution">
    <text evidence="2">The sequence shown here is derived from an EMBL/GenBank/DDBJ whole genome shotgun (WGS) entry which is preliminary data.</text>
</comment>
<proteinExistence type="predicted"/>
<evidence type="ECO:0000256" key="1">
    <source>
        <dbReference type="SAM" id="Phobius"/>
    </source>
</evidence>
<feature type="transmembrane region" description="Helical" evidence="1">
    <location>
        <begin position="30"/>
        <end position="53"/>
    </location>
</feature>